<dbReference type="Gene3D" id="3.55.40.20">
    <property type="entry name" value="Iron/manganese superoxide dismutase, C-terminal domain"/>
    <property type="match status" value="1"/>
</dbReference>
<accession>A0A1J9R8K6</accession>
<evidence type="ECO:0000256" key="11">
    <source>
        <dbReference type="ARBA" id="ARBA00023128"/>
    </source>
</evidence>
<dbReference type="PANTHER" id="PTHR11404:SF29">
    <property type="entry name" value="SUPEROXIDE DISMUTASE"/>
    <property type="match status" value="1"/>
</dbReference>
<evidence type="ECO:0000256" key="3">
    <source>
        <dbReference type="ARBA" id="ARBA00004305"/>
    </source>
</evidence>
<organism evidence="17 18">
    <name type="scientific">Diplodia corticola</name>
    <dbReference type="NCBI Taxonomy" id="236234"/>
    <lineage>
        <taxon>Eukaryota</taxon>
        <taxon>Fungi</taxon>
        <taxon>Dikarya</taxon>
        <taxon>Ascomycota</taxon>
        <taxon>Pezizomycotina</taxon>
        <taxon>Dothideomycetes</taxon>
        <taxon>Dothideomycetes incertae sedis</taxon>
        <taxon>Botryosphaeriales</taxon>
        <taxon>Botryosphaeriaceae</taxon>
        <taxon>Diplodia</taxon>
    </lineage>
</organism>
<dbReference type="GO" id="GO:0004784">
    <property type="term" value="F:superoxide dismutase activity"/>
    <property type="evidence" value="ECO:0007669"/>
    <property type="project" value="UniProtKB-EC"/>
</dbReference>
<keyword evidence="14" id="KW-0472">Membrane</keyword>
<feature type="domain" description="Manganese/iron superoxide dismutase C-terminal" evidence="16">
    <location>
        <begin position="194"/>
        <end position="294"/>
    </location>
</feature>
<evidence type="ECO:0000256" key="9">
    <source>
        <dbReference type="ARBA" id="ARBA00022946"/>
    </source>
</evidence>
<dbReference type="InterPro" id="IPR036314">
    <property type="entry name" value="SOD_C_sf"/>
</dbReference>
<comment type="subunit">
    <text evidence="5">Homotetramer.</text>
</comment>
<evidence type="ECO:0000256" key="5">
    <source>
        <dbReference type="ARBA" id="ARBA00011881"/>
    </source>
</evidence>
<name>A0A1J9R8K6_9PEZI</name>
<keyword evidence="11" id="KW-0496">Mitochondrion</keyword>
<protein>
    <recommendedName>
        <fullName evidence="7">Superoxide dismutase [Mn], mitochondrial</fullName>
        <ecNumber evidence="6">1.15.1.1</ecNumber>
    </recommendedName>
</protein>
<evidence type="ECO:0000256" key="7">
    <source>
        <dbReference type="ARBA" id="ARBA00014518"/>
    </source>
</evidence>
<dbReference type="InterPro" id="IPR036324">
    <property type="entry name" value="Mn/Fe_SOD_N_sf"/>
</dbReference>
<dbReference type="Pfam" id="PF02777">
    <property type="entry name" value="Sod_Fe_C"/>
    <property type="match status" value="1"/>
</dbReference>
<evidence type="ECO:0000256" key="10">
    <source>
        <dbReference type="ARBA" id="ARBA00023002"/>
    </source>
</evidence>
<dbReference type="InterPro" id="IPR019831">
    <property type="entry name" value="Mn/Fe_SOD_N"/>
</dbReference>
<dbReference type="PRINTS" id="PR01703">
    <property type="entry name" value="MNSODISMTASE"/>
</dbReference>
<evidence type="ECO:0000256" key="4">
    <source>
        <dbReference type="ARBA" id="ARBA00008714"/>
    </source>
</evidence>
<sequence length="310" mass="33490">MATMASVGSPRAAASVRSRGALSAGAPQGGTSWCCYPAVPPAQRKRNPATARRQPVFSATLLSLTLIVCFFTTTASAFQLPFFNNPTLGTNSTMSVQKYSLPPLPYGYDALEPAISRQIMELHHSKHHQTYITNLNAALATYATATAAGDIPTQLGLQQALKFNGGGHINHSLFWENLAPANSSDVKLATAAPKLAERIAETWGAEEKFKEAFAKALLGIQGSGWGWLVKMEGEGGRLAIVTTKDQDPVVGPGEVPIFGVDMWEHAYYLQYLNGKAAYVQNIWSVLNWKTAEERFLGTRADAFKTLKASI</sequence>
<feature type="transmembrane region" description="Helical" evidence="14">
    <location>
        <begin position="56"/>
        <end position="78"/>
    </location>
</feature>
<dbReference type="PROSITE" id="PS00088">
    <property type="entry name" value="SOD_MN"/>
    <property type="match status" value="1"/>
</dbReference>
<dbReference type="SUPFAM" id="SSF46609">
    <property type="entry name" value="Fe,Mn superoxide dismutase (SOD), N-terminal domain"/>
    <property type="match status" value="1"/>
</dbReference>
<dbReference type="EMBL" id="MNUE01000009">
    <property type="protein sequence ID" value="OJD36912.1"/>
    <property type="molecule type" value="Genomic_DNA"/>
</dbReference>
<dbReference type="OrthoDB" id="239262at2759"/>
<dbReference type="FunFam" id="1.10.287.990:FF:000001">
    <property type="entry name" value="Superoxide dismutase"/>
    <property type="match status" value="1"/>
</dbReference>
<comment type="cofactor">
    <cofactor evidence="1">
        <name>Mn(2+)</name>
        <dbReference type="ChEBI" id="CHEBI:29035"/>
    </cofactor>
</comment>
<evidence type="ECO:0000256" key="1">
    <source>
        <dbReference type="ARBA" id="ARBA00001936"/>
    </source>
</evidence>
<dbReference type="AlphaFoldDB" id="A0A1J9R8K6"/>
<dbReference type="PANTHER" id="PTHR11404">
    <property type="entry name" value="SUPEROXIDE DISMUTASE 2"/>
    <property type="match status" value="1"/>
</dbReference>
<dbReference type="RefSeq" id="XP_020133172.1">
    <property type="nucleotide sequence ID" value="XM_020279790.1"/>
</dbReference>
<comment type="catalytic activity">
    <reaction evidence="13">
        <text>2 superoxide + 2 H(+) = H2O2 + O2</text>
        <dbReference type="Rhea" id="RHEA:20696"/>
        <dbReference type="ChEBI" id="CHEBI:15378"/>
        <dbReference type="ChEBI" id="CHEBI:15379"/>
        <dbReference type="ChEBI" id="CHEBI:16240"/>
        <dbReference type="ChEBI" id="CHEBI:18421"/>
        <dbReference type="EC" id="1.15.1.1"/>
    </reaction>
</comment>
<evidence type="ECO:0000256" key="13">
    <source>
        <dbReference type="ARBA" id="ARBA00049204"/>
    </source>
</evidence>
<evidence type="ECO:0000256" key="8">
    <source>
        <dbReference type="ARBA" id="ARBA00022723"/>
    </source>
</evidence>
<comment type="subcellular location">
    <subcellularLocation>
        <location evidence="3">Mitochondrion matrix</location>
    </subcellularLocation>
</comment>
<feature type="domain" description="Manganese/iron superoxide dismutase N-terminal" evidence="15">
    <location>
        <begin position="98"/>
        <end position="179"/>
    </location>
</feature>
<proteinExistence type="inferred from homology"/>
<keyword evidence="12" id="KW-0464">Manganese</keyword>
<dbReference type="Proteomes" id="UP000183809">
    <property type="component" value="Unassembled WGS sequence"/>
</dbReference>
<dbReference type="GeneID" id="31020053"/>
<dbReference type="SUPFAM" id="SSF54719">
    <property type="entry name" value="Fe,Mn superoxide dismutase (SOD), C-terminal domain"/>
    <property type="match status" value="1"/>
</dbReference>
<evidence type="ECO:0000256" key="14">
    <source>
        <dbReference type="SAM" id="Phobius"/>
    </source>
</evidence>
<comment type="caution">
    <text evidence="17">The sequence shown here is derived from an EMBL/GenBank/DDBJ whole genome shotgun (WGS) entry which is preliminary data.</text>
</comment>
<dbReference type="InterPro" id="IPR001189">
    <property type="entry name" value="Mn/Fe_SOD"/>
</dbReference>
<dbReference type="InterPro" id="IPR019832">
    <property type="entry name" value="Mn/Fe_SOD_C"/>
</dbReference>
<evidence type="ECO:0000256" key="12">
    <source>
        <dbReference type="ARBA" id="ARBA00023211"/>
    </source>
</evidence>
<keyword evidence="18" id="KW-1185">Reference proteome</keyword>
<comment type="function">
    <text evidence="2">Destroys superoxide anion radicals which are normally produced within the cells and which are toxic to biological systems.</text>
</comment>
<dbReference type="Pfam" id="PF00081">
    <property type="entry name" value="Sod_Fe_N"/>
    <property type="match status" value="1"/>
</dbReference>
<evidence type="ECO:0000256" key="2">
    <source>
        <dbReference type="ARBA" id="ARBA00002170"/>
    </source>
</evidence>
<keyword evidence="9" id="KW-0809">Transit peptide</keyword>
<comment type="similarity">
    <text evidence="4">Belongs to the iron/manganese superoxide dismutase family.</text>
</comment>
<keyword evidence="14" id="KW-0812">Transmembrane</keyword>
<gene>
    <name evidence="17" type="ORF">BKCO1_9000147</name>
</gene>
<dbReference type="InterPro" id="IPR019833">
    <property type="entry name" value="Mn/Fe_SOD_BS"/>
</dbReference>
<evidence type="ECO:0000256" key="6">
    <source>
        <dbReference type="ARBA" id="ARBA00012682"/>
    </source>
</evidence>
<evidence type="ECO:0000313" key="18">
    <source>
        <dbReference type="Proteomes" id="UP000183809"/>
    </source>
</evidence>
<evidence type="ECO:0000313" key="17">
    <source>
        <dbReference type="EMBL" id="OJD36912.1"/>
    </source>
</evidence>
<dbReference type="STRING" id="236234.A0A1J9R8K6"/>
<keyword evidence="10" id="KW-0560">Oxidoreductase</keyword>
<evidence type="ECO:0000259" key="16">
    <source>
        <dbReference type="Pfam" id="PF02777"/>
    </source>
</evidence>
<dbReference type="FunFam" id="3.55.40.20:FF:000004">
    <property type="entry name" value="Superoxide dismutase [Fe]"/>
    <property type="match status" value="1"/>
</dbReference>
<dbReference type="EC" id="1.15.1.1" evidence="6"/>
<reference evidence="17 18" key="1">
    <citation type="submission" date="2016-10" db="EMBL/GenBank/DDBJ databases">
        <title>Proteomics and genomics reveal pathogen-plant mechanisms compatible with a hemibiotrophic lifestyle of Diplodia corticola.</title>
        <authorList>
            <person name="Fernandes I."/>
            <person name="De Jonge R."/>
            <person name="Van De Peer Y."/>
            <person name="Devreese B."/>
            <person name="Alves A."/>
            <person name="Esteves A.C."/>
        </authorList>
    </citation>
    <scope>NUCLEOTIDE SEQUENCE [LARGE SCALE GENOMIC DNA]</scope>
    <source>
        <strain evidence="17 18">CBS 112549</strain>
    </source>
</reference>
<keyword evidence="8" id="KW-0479">Metal-binding</keyword>
<evidence type="ECO:0000259" key="15">
    <source>
        <dbReference type="Pfam" id="PF00081"/>
    </source>
</evidence>
<dbReference type="GO" id="GO:0005759">
    <property type="term" value="C:mitochondrial matrix"/>
    <property type="evidence" value="ECO:0007669"/>
    <property type="project" value="UniProtKB-SubCell"/>
</dbReference>
<dbReference type="InterPro" id="IPR050265">
    <property type="entry name" value="Fe/Mn_Superoxide_Dismutase"/>
</dbReference>
<keyword evidence="14" id="KW-1133">Transmembrane helix</keyword>
<dbReference type="Gene3D" id="1.10.287.990">
    <property type="entry name" value="Fe,Mn superoxide dismutase (SOD) domain"/>
    <property type="match status" value="1"/>
</dbReference>
<dbReference type="GO" id="GO:0030145">
    <property type="term" value="F:manganese ion binding"/>
    <property type="evidence" value="ECO:0007669"/>
    <property type="project" value="TreeGrafter"/>
</dbReference>